<dbReference type="Pfam" id="PF17871">
    <property type="entry name" value="AAA_lid_9"/>
    <property type="match status" value="1"/>
</dbReference>
<dbReference type="InterPro" id="IPR041546">
    <property type="entry name" value="ClpA/ClpB_AAA_lid"/>
</dbReference>
<dbReference type="Pfam" id="PF02861">
    <property type="entry name" value="Clp_N"/>
    <property type="match status" value="1"/>
</dbReference>
<dbReference type="InterPro" id="IPR004176">
    <property type="entry name" value="Clp_R_N"/>
</dbReference>
<accession>A0AAQ2EQ13</accession>
<evidence type="ECO:0000256" key="4">
    <source>
        <dbReference type="ARBA" id="ARBA00022840"/>
    </source>
</evidence>
<dbReference type="NCBIfam" id="NF008263">
    <property type="entry name" value="PRK11034.1"/>
    <property type="match status" value="1"/>
</dbReference>
<protein>
    <submittedName>
        <fullName evidence="10">ATP-dependent Clp protease ATP-binding subunit ClpA</fullName>
    </submittedName>
</protein>
<dbReference type="Gene3D" id="1.10.1780.10">
    <property type="entry name" value="Clp, N-terminal domain"/>
    <property type="match status" value="1"/>
</dbReference>
<reference evidence="10 11" key="1">
    <citation type="submission" date="2017-12" db="EMBL/GenBank/DDBJ databases">
        <authorList>
            <person name="Paulsen S."/>
            <person name="Gram L.K."/>
        </authorList>
    </citation>
    <scope>NUCLEOTIDE SEQUENCE [LARGE SCALE GENOMIC DNA]</scope>
    <source>
        <strain evidence="10 11">S1607</strain>
    </source>
</reference>
<dbReference type="InterPro" id="IPR013461">
    <property type="entry name" value="ClpA"/>
</dbReference>
<evidence type="ECO:0000256" key="5">
    <source>
        <dbReference type="ARBA" id="ARBA00023186"/>
    </source>
</evidence>
<sequence>MLNKDLELTLNAAFREARSRRHEFMTVEHLLLALIDNPSASEALDACGVDMDTLKRELSEFIDETTPVIPDLEEDRETQPTLGFQRVLQRAVFHVQSSGRSEVTGVNVLVAIFSEQESQAVYLLKKADVSRLDIVNFISHGISKIEDDHEQEDHEEMQDDSGEMQQEEKTKLENFTSNLNIQAESGRIDPLVGRDEEVERTVQVLCRRKKNNPLLVGEAGVGKTAIAEGLAYRIVNNQVPDVIADAVVYSLDMGALLAGTKYRGDFEKRFKALLKELQSKPHAILFIDEIHTIIGAGAASGGVMDASNLIKPLLSSGQLRCMGSTTYSEFKNIFEKDRALVRRFQKIDVVEPSVEDTTKILHGLKERYEEHHGIRYTQKALKAAAELSAKYINERHLPDKAIDVIDEAGASQRLQPTSRRKKTINVSDIEAIVSKMARIPQQSVSSSDKETLKNLDRNLKMLVFGQDESIDALTSAIRLSRSGLANEDKPVGSFLFAGPTGVGKTEVTKQLAKCMGIEFIRFDMSEYSERHAVSRLIGAPPGYVGFEQGGLLTEAAIKHPHAVVLLDEIEKAHPDIYNILLQVMDHGTLTDNNGRKADFRNIVLVMTTNAGVQETVRQSIGFQQQDYSHDAMVEINKVFTPEFRNRLDNIIWFNHLEKEVILQVVDKFIVELQAQLDKKSVNLELTAQARDWLADLGYDKAMGARPMTRVIQDNLKKPLANEILFGHLSDGGTVKVTVKDNKLSFDYQTEAVSA</sequence>
<dbReference type="Gene3D" id="1.10.8.60">
    <property type="match status" value="2"/>
</dbReference>
<organism evidence="10 11">
    <name type="scientific">Pseudoalteromonas piscicida</name>
    <dbReference type="NCBI Taxonomy" id="43662"/>
    <lineage>
        <taxon>Bacteria</taxon>
        <taxon>Pseudomonadati</taxon>
        <taxon>Pseudomonadota</taxon>
        <taxon>Gammaproteobacteria</taxon>
        <taxon>Alteromonadales</taxon>
        <taxon>Pseudoalteromonadaceae</taxon>
        <taxon>Pseudoalteromonas</taxon>
    </lineage>
</organism>
<dbReference type="SMART" id="SM00382">
    <property type="entry name" value="AAA"/>
    <property type="match status" value="2"/>
</dbReference>
<dbReference type="GO" id="GO:0016887">
    <property type="term" value="F:ATP hydrolysis activity"/>
    <property type="evidence" value="ECO:0007669"/>
    <property type="project" value="InterPro"/>
</dbReference>
<dbReference type="GO" id="GO:0005524">
    <property type="term" value="F:ATP binding"/>
    <property type="evidence" value="ECO:0007669"/>
    <property type="project" value="UniProtKB-KW"/>
</dbReference>
<evidence type="ECO:0000259" key="9">
    <source>
        <dbReference type="PROSITE" id="PS51903"/>
    </source>
</evidence>
<dbReference type="SUPFAM" id="SSF52540">
    <property type="entry name" value="P-loop containing nucleoside triphosphate hydrolases"/>
    <property type="match status" value="2"/>
</dbReference>
<evidence type="ECO:0000256" key="7">
    <source>
        <dbReference type="RuleBase" id="RU004432"/>
    </source>
</evidence>
<keyword evidence="3 7" id="KW-0547">Nucleotide-binding</keyword>
<dbReference type="CDD" id="cd19499">
    <property type="entry name" value="RecA-like_ClpB_Hsp104-like"/>
    <property type="match status" value="1"/>
</dbReference>
<dbReference type="PANTHER" id="PTHR11638">
    <property type="entry name" value="ATP-DEPENDENT CLP PROTEASE"/>
    <property type="match status" value="1"/>
</dbReference>
<dbReference type="InterPro" id="IPR036628">
    <property type="entry name" value="Clp_N_dom_sf"/>
</dbReference>
<dbReference type="InterPro" id="IPR018368">
    <property type="entry name" value="ClpA/B_CS1"/>
</dbReference>
<feature type="compositionally biased region" description="Acidic residues" evidence="8">
    <location>
        <begin position="148"/>
        <end position="162"/>
    </location>
</feature>
<evidence type="ECO:0000256" key="1">
    <source>
        <dbReference type="ARBA" id="ARBA00008675"/>
    </source>
</evidence>
<dbReference type="FunFam" id="1.10.8.60:FF:000011">
    <property type="entry name" value="ATP-dependent Clp protease ATP-binding subunit"/>
    <property type="match status" value="1"/>
</dbReference>
<dbReference type="GO" id="GO:0034605">
    <property type="term" value="P:cellular response to heat"/>
    <property type="evidence" value="ECO:0007669"/>
    <property type="project" value="TreeGrafter"/>
</dbReference>
<dbReference type="GO" id="GO:0008233">
    <property type="term" value="F:peptidase activity"/>
    <property type="evidence" value="ECO:0007669"/>
    <property type="project" value="UniProtKB-KW"/>
</dbReference>
<keyword evidence="4 7" id="KW-0067">ATP-binding</keyword>
<name>A0AAQ2EQ13_PSEO7</name>
<dbReference type="FunFam" id="3.40.50.300:FF:000025">
    <property type="entry name" value="ATP-dependent Clp protease subunit"/>
    <property type="match status" value="1"/>
</dbReference>
<dbReference type="InterPro" id="IPR028299">
    <property type="entry name" value="ClpA/B_CS2"/>
</dbReference>
<comment type="caution">
    <text evidence="10">The sequence shown here is derived from an EMBL/GenBank/DDBJ whole genome shotgun (WGS) entry which is preliminary data.</text>
</comment>
<dbReference type="GO" id="GO:0005737">
    <property type="term" value="C:cytoplasm"/>
    <property type="evidence" value="ECO:0007669"/>
    <property type="project" value="TreeGrafter"/>
</dbReference>
<dbReference type="PROSITE" id="PS00870">
    <property type="entry name" value="CLPAB_1"/>
    <property type="match status" value="1"/>
</dbReference>
<feature type="domain" description="Clp R" evidence="9">
    <location>
        <begin position="1"/>
        <end position="145"/>
    </location>
</feature>
<feature type="region of interest" description="Disordered" evidence="8">
    <location>
        <begin position="147"/>
        <end position="166"/>
    </location>
</feature>
<evidence type="ECO:0000256" key="2">
    <source>
        <dbReference type="ARBA" id="ARBA00022737"/>
    </source>
</evidence>
<dbReference type="InterPro" id="IPR003959">
    <property type="entry name" value="ATPase_AAA_core"/>
</dbReference>
<dbReference type="PROSITE" id="PS51903">
    <property type="entry name" value="CLP_R"/>
    <property type="match status" value="1"/>
</dbReference>
<dbReference type="PRINTS" id="PR00300">
    <property type="entry name" value="CLPPROTEASEA"/>
</dbReference>
<evidence type="ECO:0000256" key="3">
    <source>
        <dbReference type="ARBA" id="ARBA00022741"/>
    </source>
</evidence>
<dbReference type="GO" id="GO:0043335">
    <property type="term" value="P:protein unfolding"/>
    <property type="evidence" value="ECO:0007669"/>
    <property type="project" value="InterPro"/>
</dbReference>
<dbReference type="PANTHER" id="PTHR11638:SF111">
    <property type="entry name" value="ATP-DEPENDENT CLP PROTEASE ATP-BINDING SUBUNIT CLPA"/>
    <property type="match status" value="1"/>
</dbReference>
<dbReference type="PROSITE" id="PS00871">
    <property type="entry name" value="CLPAB_2"/>
    <property type="match status" value="1"/>
</dbReference>
<dbReference type="InterPro" id="IPR019489">
    <property type="entry name" value="Clp_ATPase_C"/>
</dbReference>
<gene>
    <name evidence="10" type="ORF">CWB74_20940</name>
</gene>
<dbReference type="RefSeq" id="WP_045961778.1">
    <property type="nucleotide sequence ID" value="NZ_JXXW01000003.1"/>
</dbReference>
<dbReference type="Pfam" id="PF10431">
    <property type="entry name" value="ClpB_D2-small"/>
    <property type="match status" value="1"/>
</dbReference>
<keyword evidence="10" id="KW-0645">Protease</keyword>
<evidence type="ECO:0000313" key="11">
    <source>
        <dbReference type="Proteomes" id="UP000305423"/>
    </source>
</evidence>
<dbReference type="InterPro" id="IPR027417">
    <property type="entry name" value="P-loop_NTPase"/>
</dbReference>
<dbReference type="CDD" id="cd00009">
    <property type="entry name" value="AAA"/>
    <property type="match status" value="1"/>
</dbReference>
<dbReference type="Pfam" id="PF00004">
    <property type="entry name" value="AAA"/>
    <property type="match status" value="1"/>
</dbReference>
<dbReference type="AlphaFoldDB" id="A0AAQ2EQ13"/>
<dbReference type="Gene3D" id="3.40.50.300">
    <property type="entry name" value="P-loop containing nucleotide triphosphate hydrolases"/>
    <property type="match status" value="2"/>
</dbReference>
<dbReference type="GO" id="GO:0006508">
    <property type="term" value="P:proteolysis"/>
    <property type="evidence" value="ECO:0007669"/>
    <property type="project" value="UniProtKB-KW"/>
</dbReference>
<evidence type="ECO:0000256" key="8">
    <source>
        <dbReference type="SAM" id="MobiDB-lite"/>
    </source>
</evidence>
<dbReference type="SMART" id="SM01086">
    <property type="entry name" value="ClpB_D2-small"/>
    <property type="match status" value="1"/>
</dbReference>
<evidence type="ECO:0000256" key="6">
    <source>
        <dbReference type="PROSITE-ProRule" id="PRU01251"/>
    </source>
</evidence>
<keyword evidence="10" id="KW-0378">Hydrolase</keyword>
<keyword evidence="5 7" id="KW-0143">Chaperone</keyword>
<keyword evidence="2 6" id="KW-0677">Repeat</keyword>
<dbReference type="InterPro" id="IPR003593">
    <property type="entry name" value="AAA+_ATPase"/>
</dbReference>
<dbReference type="InterPro" id="IPR001270">
    <property type="entry name" value="ClpA/B"/>
</dbReference>
<dbReference type="InterPro" id="IPR050130">
    <property type="entry name" value="ClpA_ClpB"/>
</dbReference>
<dbReference type="Pfam" id="PF07724">
    <property type="entry name" value="AAA_2"/>
    <property type="match status" value="1"/>
</dbReference>
<comment type="similarity">
    <text evidence="1 7">Belongs to the ClpA/ClpB family.</text>
</comment>
<dbReference type="SUPFAM" id="SSF81923">
    <property type="entry name" value="Double Clp-N motif"/>
    <property type="match status" value="1"/>
</dbReference>
<evidence type="ECO:0000313" key="10">
    <source>
        <dbReference type="EMBL" id="TMN73517.1"/>
    </source>
</evidence>
<reference evidence="11" key="2">
    <citation type="submission" date="2019-06" db="EMBL/GenBank/DDBJ databases">
        <title>Co-occurence of chitin degradation, pigmentation and bioactivity in marine Pseudoalteromonas.</title>
        <authorList>
            <person name="Sonnenschein E.C."/>
            <person name="Bech P.K."/>
        </authorList>
    </citation>
    <scope>NUCLEOTIDE SEQUENCE [LARGE SCALE GENOMIC DNA]</scope>
    <source>
        <strain evidence="11">S1607</strain>
    </source>
</reference>
<proteinExistence type="inferred from homology"/>
<dbReference type="NCBIfam" id="TIGR02639">
    <property type="entry name" value="ClpA"/>
    <property type="match status" value="1"/>
</dbReference>
<dbReference type="EMBL" id="PNEL01000068">
    <property type="protein sequence ID" value="TMN73517.1"/>
    <property type="molecule type" value="Genomic_DNA"/>
</dbReference>
<dbReference type="Proteomes" id="UP000305423">
    <property type="component" value="Unassembled WGS sequence"/>
</dbReference>